<accession>A0A927C349</accession>
<feature type="chain" id="PRO_5037312210" description="Copper amine oxidase-like N-terminal domain-containing protein" evidence="1">
    <location>
        <begin position="23"/>
        <end position="278"/>
    </location>
</feature>
<name>A0A927C349_9BACL</name>
<evidence type="ECO:0000313" key="2">
    <source>
        <dbReference type="EMBL" id="MBD2860445.1"/>
    </source>
</evidence>
<evidence type="ECO:0000256" key="1">
    <source>
        <dbReference type="SAM" id="SignalP"/>
    </source>
</evidence>
<gene>
    <name evidence="2" type="ORF">IDH45_00405</name>
</gene>
<dbReference type="PROSITE" id="PS51257">
    <property type="entry name" value="PROKAR_LIPOPROTEIN"/>
    <property type="match status" value="1"/>
</dbReference>
<feature type="signal peptide" evidence="1">
    <location>
        <begin position="1"/>
        <end position="22"/>
    </location>
</feature>
<reference evidence="2" key="1">
    <citation type="submission" date="2020-09" db="EMBL/GenBank/DDBJ databases">
        <title>A novel bacterium of genus Paenibacillus, isolated from South China Sea.</title>
        <authorList>
            <person name="Huang H."/>
            <person name="Mo K."/>
            <person name="Hu Y."/>
        </authorList>
    </citation>
    <scope>NUCLEOTIDE SEQUENCE</scope>
    <source>
        <strain evidence="2">IB182363</strain>
    </source>
</reference>
<evidence type="ECO:0008006" key="4">
    <source>
        <dbReference type="Google" id="ProtNLM"/>
    </source>
</evidence>
<proteinExistence type="predicted"/>
<organism evidence="2 3">
    <name type="scientific">Paenibacillus oceani</name>
    <dbReference type="NCBI Taxonomy" id="2772510"/>
    <lineage>
        <taxon>Bacteria</taxon>
        <taxon>Bacillati</taxon>
        <taxon>Bacillota</taxon>
        <taxon>Bacilli</taxon>
        <taxon>Bacillales</taxon>
        <taxon>Paenibacillaceae</taxon>
        <taxon>Paenibacillus</taxon>
    </lineage>
</organism>
<keyword evidence="1" id="KW-0732">Signal</keyword>
<keyword evidence="3" id="KW-1185">Reference proteome</keyword>
<dbReference type="RefSeq" id="WP_190923616.1">
    <property type="nucleotide sequence ID" value="NZ_JACXJA010000001.1"/>
</dbReference>
<evidence type="ECO:0000313" key="3">
    <source>
        <dbReference type="Proteomes" id="UP000639396"/>
    </source>
</evidence>
<sequence length="278" mass="30977">MKLKYVTASVLLFVGCASVVQASSMHGDYKGDPVVQVLSGGKKLVVEDAPAVIRDGRTVVPLYLLRQAGVEVKWDAETYHVDLTLPDPSRAFSGDLKKLSEKAKEYEAGNLRLTYNEYGPYLQIDLKKANDSNKDNDRIVALSGLLTETPAETLVVDLIHLDDISGRVTVKRTDAVDFHNKKIEEYQFLSKWGRANVVEMKSTYVPNKPPEPEEPANTMKYPSTVCKEMITDYARQSTRIVDDFNRSGSRNASDLEKYLADYKKNMDAALKEAGCSAE</sequence>
<dbReference type="Proteomes" id="UP000639396">
    <property type="component" value="Unassembled WGS sequence"/>
</dbReference>
<dbReference type="EMBL" id="JACXJA010000001">
    <property type="protein sequence ID" value="MBD2860445.1"/>
    <property type="molecule type" value="Genomic_DNA"/>
</dbReference>
<dbReference type="AlphaFoldDB" id="A0A927C349"/>
<protein>
    <recommendedName>
        <fullName evidence="4">Copper amine oxidase-like N-terminal domain-containing protein</fullName>
    </recommendedName>
</protein>
<comment type="caution">
    <text evidence="2">The sequence shown here is derived from an EMBL/GenBank/DDBJ whole genome shotgun (WGS) entry which is preliminary data.</text>
</comment>